<feature type="domain" description="BON" evidence="2">
    <location>
        <begin position="78"/>
        <end position="146"/>
    </location>
</feature>
<feature type="domain" description="BON" evidence="2">
    <location>
        <begin position="149"/>
        <end position="217"/>
    </location>
</feature>
<dbReference type="InterPro" id="IPR051686">
    <property type="entry name" value="Lipoprotein_DolP"/>
</dbReference>
<dbReference type="Pfam" id="PF04972">
    <property type="entry name" value="BON"/>
    <property type="match status" value="3"/>
</dbReference>
<dbReference type="AlphaFoldDB" id="A0A4P6G4W9"/>
<dbReference type="InterPro" id="IPR007055">
    <property type="entry name" value="BON_dom"/>
</dbReference>
<organism evidence="3 4">
    <name type="scientific">Pseudomonas arsenicoxydans</name>
    <dbReference type="NCBI Taxonomy" id="702115"/>
    <lineage>
        <taxon>Bacteria</taxon>
        <taxon>Pseudomonadati</taxon>
        <taxon>Pseudomonadota</taxon>
        <taxon>Gammaproteobacteria</taxon>
        <taxon>Pseudomonadales</taxon>
        <taxon>Pseudomonadaceae</taxon>
        <taxon>Pseudomonas</taxon>
    </lineage>
</organism>
<reference evidence="3 4" key="1">
    <citation type="submission" date="2017-11" db="EMBL/GenBank/DDBJ databases">
        <title>Genome sequence of Pseudomonas arsenicoxydans ACM1.</title>
        <authorList>
            <person name="Nascimento F.X."/>
        </authorList>
    </citation>
    <scope>NUCLEOTIDE SEQUENCE [LARGE SCALE GENOMIC DNA]</scope>
    <source>
        <strain evidence="3 4">ACM1</strain>
    </source>
</reference>
<dbReference type="PANTHER" id="PTHR34606:SF4">
    <property type="entry name" value="OUTER MEMBRANE LIPOPROTEIN DOLP"/>
    <property type="match status" value="1"/>
</dbReference>
<dbReference type="Gene3D" id="3.30.1340.30">
    <property type="match status" value="3"/>
</dbReference>
<keyword evidence="4" id="KW-1185">Reference proteome</keyword>
<sequence>MKTDKQLKNDILAELRWEPSVNAEQIGVEVKDGIVTLAGHVNSYVEKWAAEEATQKVSGVRALAVEMDVRLPSLSERTDADIARSADSALEWTTYLPKDSIKIQAEGGWVTLSGEVAWEYQRQAALGAVRHLMGVTGISNNILIKSKVSANGVKADISEALKRRAIIDSQKIKVDVQGADVTLSGTVDNWGERELARHSAWGTAGVQNVQNNIIVSS</sequence>
<dbReference type="Proteomes" id="UP000291121">
    <property type="component" value="Chromosome"/>
</dbReference>
<dbReference type="RefSeq" id="WP_208668197.1">
    <property type="nucleotide sequence ID" value="NZ_CP024767.1"/>
</dbReference>
<evidence type="ECO:0000313" key="4">
    <source>
        <dbReference type="Proteomes" id="UP000291121"/>
    </source>
</evidence>
<proteinExistence type="predicted"/>
<dbReference type="PROSITE" id="PS50914">
    <property type="entry name" value="BON"/>
    <property type="match status" value="3"/>
</dbReference>
<name>A0A4P6G4W9_9PSED</name>
<keyword evidence="1" id="KW-0732">Signal</keyword>
<accession>A0A4P6G4W9</accession>
<evidence type="ECO:0000259" key="2">
    <source>
        <dbReference type="PROSITE" id="PS50914"/>
    </source>
</evidence>
<feature type="domain" description="BON" evidence="2">
    <location>
        <begin position="3"/>
        <end position="73"/>
    </location>
</feature>
<gene>
    <name evidence="3" type="ORF">CUN61_19915</name>
</gene>
<dbReference type="SMART" id="SM00749">
    <property type="entry name" value="BON"/>
    <property type="match status" value="3"/>
</dbReference>
<protein>
    <submittedName>
        <fullName evidence="3">OsmY domain-containing protein</fullName>
    </submittedName>
</protein>
<dbReference type="PANTHER" id="PTHR34606">
    <property type="entry name" value="BON DOMAIN-CONTAINING PROTEIN"/>
    <property type="match status" value="1"/>
</dbReference>
<evidence type="ECO:0000313" key="3">
    <source>
        <dbReference type="EMBL" id="QAY86107.1"/>
    </source>
</evidence>
<evidence type="ECO:0000256" key="1">
    <source>
        <dbReference type="ARBA" id="ARBA00022729"/>
    </source>
</evidence>
<dbReference type="InterPro" id="IPR014004">
    <property type="entry name" value="Transpt-assoc_nodulatn_dom_bac"/>
</dbReference>
<dbReference type="EMBL" id="CP024767">
    <property type="protein sequence ID" value="QAY86107.1"/>
    <property type="molecule type" value="Genomic_DNA"/>
</dbReference>